<comment type="subcellular location">
    <subcellularLocation>
        <location evidence="1">Cell membrane</location>
        <topology evidence="1">Single-pass membrane protein</topology>
    </subcellularLocation>
</comment>
<keyword evidence="5" id="KW-0677">Repeat</keyword>
<dbReference type="GO" id="GO:0005886">
    <property type="term" value="C:plasma membrane"/>
    <property type="evidence" value="ECO:0007669"/>
    <property type="project" value="UniProtKB-SubCell"/>
</dbReference>
<dbReference type="Proteomes" id="UP000314987">
    <property type="component" value="Unassembled WGS sequence"/>
</dbReference>
<dbReference type="Pfam" id="PF13895">
    <property type="entry name" value="Ig_2"/>
    <property type="match status" value="1"/>
</dbReference>
<dbReference type="SMART" id="SM00409">
    <property type="entry name" value="IG"/>
    <property type="match status" value="2"/>
</dbReference>
<dbReference type="InterPro" id="IPR013783">
    <property type="entry name" value="Ig-like_fold"/>
</dbReference>
<evidence type="ECO:0000256" key="2">
    <source>
        <dbReference type="ARBA" id="ARBA00022475"/>
    </source>
</evidence>
<feature type="chain" id="PRO_5021305338" description="Ig-like domain-containing protein" evidence="13">
    <location>
        <begin position="22"/>
        <end position="422"/>
    </location>
</feature>
<dbReference type="SUPFAM" id="SSF48726">
    <property type="entry name" value="Immunoglobulin"/>
    <property type="match status" value="2"/>
</dbReference>
<dbReference type="PROSITE" id="PS50835">
    <property type="entry name" value="IG_LIKE"/>
    <property type="match status" value="2"/>
</dbReference>
<dbReference type="Ensembl" id="ENSVURT00010017600.1">
    <property type="protein sequence ID" value="ENSVURP00010015483.1"/>
    <property type="gene ID" value="ENSVURG00010011861.1"/>
</dbReference>
<keyword evidence="2" id="KW-1003">Cell membrane</keyword>
<evidence type="ECO:0000256" key="10">
    <source>
        <dbReference type="ARBA" id="ARBA00023319"/>
    </source>
</evidence>
<dbReference type="PANTHER" id="PTHR11738">
    <property type="entry name" value="MHC CLASS I NK CELL RECEPTOR"/>
    <property type="match status" value="1"/>
</dbReference>
<evidence type="ECO:0000313" key="15">
    <source>
        <dbReference type="Ensembl" id="ENSVURP00010015483.1"/>
    </source>
</evidence>
<evidence type="ECO:0000259" key="14">
    <source>
        <dbReference type="PROSITE" id="PS50835"/>
    </source>
</evidence>
<evidence type="ECO:0000313" key="16">
    <source>
        <dbReference type="Proteomes" id="UP000314987"/>
    </source>
</evidence>
<accession>A0A4X2KUW1</accession>
<dbReference type="InterPro" id="IPR007110">
    <property type="entry name" value="Ig-like_dom"/>
</dbReference>
<dbReference type="AlphaFoldDB" id="A0A4X2KUW1"/>
<evidence type="ECO:0000256" key="6">
    <source>
        <dbReference type="ARBA" id="ARBA00022989"/>
    </source>
</evidence>
<evidence type="ECO:0000256" key="9">
    <source>
        <dbReference type="ARBA" id="ARBA00023180"/>
    </source>
</evidence>
<feature type="transmembrane region" description="Helical" evidence="12">
    <location>
        <begin position="246"/>
        <end position="270"/>
    </location>
</feature>
<dbReference type="GO" id="GO:0002764">
    <property type="term" value="P:immune response-regulating signaling pathway"/>
    <property type="evidence" value="ECO:0007669"/>
    <property type="project" value="TreeGrafter"/>
</dbReference>
<keyword evidence="7 12" id="KW-0472">Membrane</keyword>
<keyword evidence="9" id="KW-0325">Glycoprotein</keyword>
<dbReference type="InterPro" id="IPR050412">
    <property type="entry name" value="Ig-like_Receptors_ImmuneReg"/>
</dbReference>
<proteinExistence type="predicted"/>
<keyword evidence="4 13" id="KW-0732">Signal</keyword>
<evidence type="ECO:0000256" key="3">
    <source>
        <dbReference type="ARBA" id="ARBA00022692"/>
    </source>
</evidence>
<dbReference type="InterPro" id="IPR003599">
    <property type="entry name" value="Ig_sub"/>
</dbReference>
<keyword evidence="3 12" id="KW-0812">Transmembrane</keyword>
<dbReference type="Gene3D" id="2.60.40.10">
    <property type="entry name" value="Immunoglobulins"/>
    <property type="match status" value="2"/>
</dbReference>
<sequence length="422" mass="46254">MPPWLPALLCLGLCLSWRIKAQDHLLPKPSLWAKPDHVMPEGQLVTIWCQGPSGAIGYKLEKVGTFWFMLSYPNGNKEASFVLGEMRVEAAGLYRCHYWTSSGRTESSDPLMLIVTGQYDKPNLSAMPSSVVAPGQTVTFHCQSLYRLDGFVMSKDQADNVSPHYEWKTLASFSIPAVTAAHGGTYRCHTFHNDFPYVWSAPSNPLVLRVTDTPEECSLPVPREPDPTSRASSPEHSDLLFGLPRLTASILMGMLALIILLFLSLLFFLLQRCSQHQARLKTRGRKAEIKKALRSSDPAGTPLEETPYAAVNDDGQTEESRQEDTAVIHSDISPSGGNREGKASPRSHAAGRVQVPFPSSALLSHVPSDPFIPFCQAPKREDPQEVTYAQLNPNSLKAGLEAPPPSGPVEPSLYAALRLGSL</sequence>
<evidence type="ECO:0000256" key="13">
    <source>
        <dbReference type="SAM" id="SignalP"/>
    </source>
</evidence>
<dbReference type="OMA" id="CEYHRIT"/>
<feature type="signal peptide" evidence="13">
    <location>
        <begin position="1"/>
        <end position="21"/>
    </location>
</feature>
<feature type="region of interest" description="Disordered" evidence="11">
    <location>
        <begin position="280"/>
        <end position="349"/>
    </location>
</feature>
<evidence type="ECO:0000256" key="11">
    <source>
        <dbReference type="SAM" id="MobiDB-lite"/>
    </source>
</evidence>
<keyword evidence="10" id="KW-0393">Immunoglobulin domain</keyword>
<name>A0A4X2KUW1_VOMUR</name>
<keyword evidence="8" id="KW-1015">Disulfide bond</keyword>
<protein>
    <recommendedName>
        <fullName evidence="14">Ig-like domain-containing protein</fullName>
    </recommendedName>
</protein>
<evidence type="ECO:0000256" key="7">
    <source>
        <dbReference type="ARBA" id="ARBA00023136"/>
    </source>
</evidence>
<keyword evidence="16" id="KW-1185">Reference proteome</keyword>
<reference evidence="15" key="2">
    <citation type="submission" date="2025-08" db="UniProtKB">
        <authorList>
            <consortium name="Ensembl"/>
        </authorList>
    </citation>
    <scope>IDENTIFICATION</scope>
</reference>
<reference evidence="15" key="3">
    <citation type="submission" date="2025-09" db="UniProtKB">
        <authorList>
            <consortium name="Ensembl"/>
        </authorList>
    </citation>
    <scope>IDENTIFICATION</scope>
</reference>
<feature type="domain" description="Ig-like" evidence="14">
    <location>
        <begin position="27"/>
        <end position="96"/>
    </location>
</feature>
<dbReference type="PANTHER" id="PTHR11738:SF179">
    <property type="entry name" value="LEUKOCYTE IMMUNOGLOBULIN-LIKE RECEPTOR SUBFAMILY A MEMBER 5"/>
    <property type="match status" value="1"/>
</dbReference>
<evidence type="ECO:0000256" key="4">
    <source>
        <dbReference type="ARBA" id="ARBA00022729"/>
    </source>
</evidence>
<evidence type="ECO:0000256" key="1">
    <source>
        <dbReference type="ARBA" id="ARBA00004162"/>
    </source>
</evidence>
<gene>
    <name evidence="15" type="primary">LOC114041874</name>
</gene>
<keyword evidence="6 12" id="KW-1133">Transmembrane helix</keyword>
<dbReference type="InterPro" id="IPR036179">
    <property type="entry name" value="Ig-like_dom_sf"/>
</dbReference>
<reference evidence="16" key="1">
    <citation type="submission" date="2018-12" db="EMBL/GenBank/DDBJ databases">
        <authorList>
            <person name="Yazar S."/>
        </authorList>
    </citation>
    <scope>NUCLEOTIDE SEQUENCE [LARGE SCALE GENOMIC DNA]</scope>
</reference>
<evidence type="ECO:0000256" key="8">
    <source>
        <dbReference type="ARBA" id="ARBA00023157"/>
    </source>
</evidence>
<dbReference type="STRING" id="29139.ENSVURP00010015483"/>
<feature type="domain" description="Ig-like" evidence="14">
    <location>
        <begin position="122"/>
        <end position="211"/>
    </location>
</feature>
<evidence type="ECO:0000256" key="12">
    <source>
        <dbReference type="SAM" id="Phobius"/>
    </source>
</evidence>
<organism evidence="15 16">
    <name type="scientific">Vombatus ursinus</name>
    <name type="common">Common wombat</name>
    <dbReference type="NCBI Taxonomy" id="29139"/>
    <lineage>
        <taxon>Eukaryota</taxon>
        <taxon>Metazoa</taxon>
        <taxon>Chordata</taxon>
        <taxon>Craniata</taxon>
        <taxon>Vertebrata</taxon>
        <taxon>Euteleostomi</taxon>
        <taxon>Mammalia</taxon>
        <taxon>Metatheria</taxon>
        <taxon>Diprotodontia</taxon>
        <taxon>Vombatidae</taxon>
        <taxon>Vombatus</taxon>
    </lineage>
</organism>
<evidence type="ECO:0000256" key="5">
    <source>
        <dbReference type="ARBA" id="ARBA00022737"/>
    </source>
</evidence>
<dbReference type="FunFam" id="2.60.40.10:FF:000049">
    <property type="entry name" value="Leukocyte immunoglobulin-like receptor subfamily B member 1"/>
    <property type="match status" value="2"/>
</dbReference>
<dbReference type="GeneTree" id="ENSGT01100000263478"/>